<protein>
    <submittedName>
        <fullName evidence="1">Uncharacterized protein</fullName>
    </submittedName>
</protein>
<evidence type="ECO:0000313" key="2">
    <source>
        <dbReference type="Proteomes" id="UP000252132"/>
    </source>
</evidence>
<accession>A0A368DWW6</accession>
<proteinExistence type="predicted"/>
<gene>
    <name evidence="1" type="ORF">DBW69_05475</name>
</gene>
<organism evidence="1 2">
    <name type="scientific">PS1 clade bacterium</name>
    <dbReference type="NCBI Taxonomy" id="2175152"/>
    <lineage>
        <taxon>Bacteria</taxon>
        <taxon>Pseudomonadati</taxon>
        <taxon>Pseudomonadota</taxon>
        <taxon>Alphaproteobacteria</taxon>
        <taxon>PS1 clade</taxon>
    </lineage>
</organism>
<dbReference type="AlphaFoldDB" id="A0A368DWW6"/>
<sequence>MLLVVSLMMGQGKKPDLIINGNASHVAARQLDGSFMIISKTKNSFVPSRWLLSAGDDRKAKEVQKVCVKAACYLPIKDKRLAVVYKSSAIAEACIKADMVILATRNKKTFSCPLVFHRKMSKPGETLFYEFKIGSDVPTHYAGGLKNKKRIWLN</sequence>
<reference evidence="1 2" key="1">
    <citation type="journal article" date="2018" name="Microbiome">
        <title>Fine metagenomic profile of the Mediterranean stratified and mixed water columns revealed by assembly and recruitment.</title>
        <authorList>
            <person name="Haro-Moreno J.M."/>
            <person name="Lopez-Perez M."/>
            <person name="De La Torre J.R."/>
            <person name="Picazo A."/>
            <person name="Camacho A."/>
            <person name="Rodriguez-Valera F."/>
        </authorList>
    </citation>
    <scope>NUCLEOTIDE SEQUENCE [LARGE SCALE GENOMIC DNA]</scope>
    <source>
        <strain evidence="1">MED-G55</strain>
    </source>
</reference>
<comment type="caution">
    <text evidence="1">The sequence shown here is derived from an EMBL/GenBank/DDBJ whole genome shotgun (WGS) entry which is preliminary data.</text>
</comment>
<name>A0A368DWW6_9PROT</name>
<dbReference type="Proteomes" id="UP000252132">
    <property type="component" value="Unassembled WGS sequence"/>
</dbReference>
<dbReference type="EMBL" id="QOQF01000023">
    <property type="protein sequence ID" value="RCL76144.1"/>
    <property type="molecule type" value="Genomic_DNA"/>
</dbReference>
<evidence type="ECO:0000313" key="1">
    <source>
        <dbReference type="EMBL" id="RCL76144.1"/>
    </source>
</evidence>